<proteinExistence type="predicted"/>
<evidence type="ECO:0000313" key="1">
    <source>
        <dbReference type="EMBL" id="RIA47235.1"/>
    </source>
</evidence>
<dbReference type="OrthoDB" id="8156917at2"/>
<dbReference type="Gene3D" id="3.40.109.10">
    <property type="entry name" value="NADH Oxidase"/>
    <property type="match status" value="1"/>
</dbReference>
<organism evidence="1 2">
    <name type="scientific">Dichotomicrobium thermohalophilum</name>
    <dbReference type="NCBI Taxonomy" id="933063"/>
    <lineage>
        <taxon>Bacteria</taxon>
        <taxon>Pseudomonadati</taxon>
        <taxon>Pseudomonadota</taxon>
        <taxon>Alphaproteobacteria</taxon>
        <taxon>Hyphomicrobiales</taxon>
        <taxon>Hyphomicrobiaceae</taxon>
        <taxon>Dichotomicrobium</taxon>
    </lineage>
</organism>
<dbReference type="PROSITE" id="PS51257">
    <property type="entry name" value="PROKAR_LIPOPROTEIN"/>
    <property type="match status" value="1"/>
</dbReference>
<name>A0A397PIX7_9HYPH</name>
<dbReference type="PANTHER" id="PTHR23026:SF123">
    <property type="entry name" value="NAD(P)H NITROREDUCTASE RV3131-RELATED"/>
    <property type="match status" value="1"/>
</dbReference>
<protein>
    <submittedName>
        <fullName evidence="1">Nitroreductase family protein</fullName>
    </submittedName>
</protein>
<dbReference type="RefSeq" id="WP_119062487.1">
    <property type="nucleotide sequence ID" value="NZ_QXDF01000004.1"/>
</dbReference>
<dbReference type="SUPFAM" id="SSF55469">
    <property type="entry name" value="FMN-dependent nitroreductase-like"/>
    <property type="match status" value="2"/>
</dbReference>
<dbReference type="InterPro" id="IPR000415">
    <property type="entry name" value="Nitroreductase-like"/>
</dbReference>
<dbReference type="EMBL" id="QXDF01000004">
    <property type="protein sequence ID" value="RIA47235.1"/>
    <property type="molecule type" value="Genomic_DNA"/>
</dbReference>
<comment type="caution">
    <text evidence="1">The sequence shown here is derived from an EMBL/GenBank/DDBJ whole genome shotgun (WGS) entry which is preliminary data.</text>
</comment>
<sequence length="368" mass="40401">MARISRRQFNLGLAATGIATVGLTGCGISDAYGAATQQTWRHTEAGDLSPAQKRREIVRYGTLAANSHNTQPWTFAIEEDRIEIRPDFTRATPAVDPDDHHLFVSLGCAAENMVAAAPAFGMEAVPEVTPRDGETRVAVALGSGPTRRSPEFEAIPRRQCTRSEYDGTPLTASELRQLQAAAETPGVDAIILNAAQPISEVAEFVATGSDAQVRDPEFVAELKEWIRFSSAEALEKRDGLFSGCMGNPTIPPWLGRIVFDFVFTENAEREKNIKHVNSSSAVVVFTAKQNDRAHWVEVGRAYQRFALVATHLGLKHAFVNQPVEVPEVREQFASYLGIGDRRPDLVIRVGRAPEMPRSLRRSLDDVIV</sequence>
<dbReference type="InterPro" id="IPR050627">
    <property type="entry name" value="Nitroreductase/BluB"/>
</dbReference>
<gene>
    <name evidence="1" type="ORF">BXY53_2617</name>
</gene>
<dbReference type="PANTHER" id="PTHR23026">
    <property type="entry name" value="NADPH NITROREDUCTASE"/>
    <property type="match status" value="1"/>
</dbReference>
<dbReference type="NCBIfam" id="NF047509">
    <property type="entry name" value="Rv3131_FMN_oxido"/>
    <property type="match status" value="1"/>
</dbReference>
<evidence type="ECO:0000313" key="2">
    <source>
        <dbReference type="Proteomes" id="UP000266273"/>
    </source>
</evidence>
<dbReference type="Proteomes" id="UP000266273">
    <property type="component" value="Unassembled WGS sequence"/>
</dbReference>
<keyword evidence="2" id="KW-1185">Reference proteome</keyword>
<accession>A0A397PIX7</accession>
<reference evidence="1 2" key="1">
    <citation type="submission" date="2018-08" db="EMBL/GenBank/DDBJ databases">
        <title>Genomic Encyclopedia of Archaeal and Bacterial Type Strains, Phase II (KMG-II): from individual species to whole genera.</title>
        <authorList>
            <person name="Goeker M."/>
        </authorList>
    </citation>
    <scope>NUCLEOTIDE SEQUENCE [LARGE SCALE GENOMIC DNA]</scope>
    <source>
        <strain evidence="1 2">DSM 5002</strain>
    </source>
</reference>
<dbReference type="AlphaFoldDB" id="A0A397PIX7"/>
<dbReference type="GO" id="GO:0016491">
    <property type="term" value="F:oxidoreductase activity"/>
    <property type="evidence" value="ECO:0007669"/>
    <property type="project" value="InterPro"/>
</dbReference>